<sequence>GGGGRLVHALPGRLTITTHDEPAGDTTYGFLQMHWTTQVPAVDQAGFHTDRTGHGGQHRPATEVCAQHGSNTHRGAEQQHMIDRSNLPRLPQRALTMIKKTSLPPEKPGAKRENTLPVLPRERSEFQWSKPM</sequence>
<accession>A0A3S1BXD1</accession>
<evidence type="ECO:0000256" key="1">
    <source>
        <dbReference type="SAM" id="MobiDB-lite"/>
    </source>
</evidence>
<feature type="compositionally biased region" description="Basic and acidic residues" evidence="1">
    <location>
        <begin position="108"/>
        <end position="125"/>
    </location>
</feature>
<organism evidence="2 3">
    <name type="scientific">Elysia chlorotica</name>
    <name type="common">Eastern emerald elysia</name>
    <name type="synonym">Sea slug</name>
    <dbReference type="NCBI Taxonomy" id="188477"/>
    <lineage>
        <taxon>Eukaryota</taxon>
        <taxon>Metazoa</taxon>
        <taxon>Spiralia</taxon>
        <taxon>Lophotrochozoa</taxon>
        <taxon>Mollusca</taxon>
        <taxon>Gastropoda</taxon>
        <taxon>Heterobranchia</taxon>
        <taxon>Euthyneura</taxon>
        <taxon>Panpulmonata</taxon>
        <taxon>Sacoglossa</taxon>
        <taxon>Placobranchoidea</taxon>
        <taxon>Plakobranchidae</taxon>
        <taxon>Elysia</taxon>
    </lineage>
</organism>
<dbReference type="AlphaFoldDB" id="A0A3S1BXD1"/>
<proteinExistence type="predicted"/>
<name>A0A3S1BXD1_ELYCH</name>
<evidence type="ECO:0000313" key="3">
    <source>
        <dbReference type="Proteomes" id="UP000271974"/>
    </source>
</evidence>
<keyword evidence="3" id="KW-1185">Reference proteome</keyword>
<gene>
    <name evidence="2" type="ORF">EGW08_001100</name>
</gene>
<feature type="region of interest" description="Disordered" evidence="1">
    <location>
        <begin position="101"/>
        <end position="132"/>
    </location>
</feature>
<evidence type="ECO:0000313" key="2">
    <source>
        <dbReference type="EMBL" id="RUS91187.1"/>
    </source>
</evidence>
<feature type="non-terminal residue" evidence="2">
    <location>
        <position position="132"/>
    </location>
</feature>
<feature type="non-terminal residue" evidence="2">
    <location>
        <position position="1"/>
    </location>
</feature>
<comment type="caution">
    <text evidence="2">The sequence shown here is derived from an EMBL/GenBank/DDBJ whole genome shotgun (WGS) entry which is preliminary data.</text>
</comment>
<dbReference type="EMBL" id="RQTK01000017">
    <property type="protein sequence ID" value="RUS91187.1"/>
    <property type="molecule type" value="Genomic_DNA"/>
</dbReference>
<reference evidence="2 3" key="1">
    <citation type="submission" date="2019-01" db="EMBL/GenBank/DDBJ databases">
        <title>A draft genome assembly of the solar-powered sea slug Elysia chlorotica.</title>
        <authorList>
            <person name="Cai H."/>
            <person name="Li Q."/>
            <person name="Fang X."/>
            <person name="Li J."/>
            <person name="Curtis N.E."/>
            <person name="Altenburger A."/>
            <person name="Shibata T."/>
            <person name="Feng M."/>
            <person name="Maeda T."/>
            <person name="Schwartz J.A."/>
            <person name="Shigenobu S."/>
            <person name="Lundholm N."/>
            <person name="Nishiyama T."/>
            <person name="Yang H."/>
            <person name="Hasebe M."/>
            <person name="Li S."/>
            <person name="Pierce S.K."/>
            <person name="Wang J."/>
        </authorList>
    </citation>
    <scope>NUCLEOTIDE SEQUENCE [LARGE SCALE GENOMIC DNA]</scope>
    <source>
        <strain evidence="2">EC2010</strain>
        <tissue evidence="2">Whole organism of an adult</tissue>
    </source>
</reference>
<protein>
    <submittedName>
        <fullName evidence="2">Uncharacterized protein</fullName>
    </submittedName>
</protein>
<dbReference type="Proteomes" id="UP000271974">
    <property type="component" value="Unassembled WGS sequence"/>
</dbReference>
<dbReference type="OrthoDB" id="6147774at2759"/>